<keyword evidence="2" id="KW-0240">DNA-directed RNA polymerase</keyword>
<feature type="region of interest" description="Disordered" evidence="5">
    <location>
        <begin position="1"/>
        <end position="123"/>
    </location>
</feature>
<evidence type="ECO:0000313" key="6">
    <source>
        <dbReference type="EMBL" id="PRT54263.1"/>
    </source>
</evidence>
<dbReference type="GO" id="GO:0042797">
    <property type="term" value="P:tRNA transcription by RNA polymerase III"/>
    <property type="evidence" value="ECO:0007669"/>
    <property type="project" value="TreeGrafter"/>
</dbReference>
<feature type="compositionally biased region" description="Gly residues" evidence="5">
    <location>
        <begin position="104"/>
        <end position="114"/>
    </location>
</feature>
<dbReference type="EMBL" id="NDIQ01000021">
    <property type="protein sequence ID" value="PRT54263.1"/>
    <property type="molecule type" value="Genomic_DNA"/>
</dbReference>
<keyword evidence="4" id="KW-0539">Nucleus</keyword>
<dbReference type="Proteomes" id="UP000238350">
    <property type="component" value="Unassembled WGS sequence"/>
</dbReference>
<name>A0A2T0FGY4_9ASCO</name>
<dbReference type="GO" id="GO:0005666">
    <property type="term" value="C:RNA polymerase III complex"/>
    <property type="evidence" value="ECO:0007669"/>
    <property type="project" value="InterPro"/>
</dbReference>
<reference evidence="6 7" key="1">
    <citation type="submission" date="2017-04" db="EMBL/GenBank/DDBJ databases">
        <title>Genome sequencing of [Candida] sorbophila.</title>
        <authorList>
            <person name="Ahn J.O."/>
        </authorList>
    </citation>
    <scope>NUCLEOTIDE SEQUENCE [LARGE SCALE GENOMIC DNA]</scope>
    <source>
        <strain evidence="6 7">DS02</strain>
    </source>
</reference>
<evidence type="ECO:0000256" key="5">
    <source>
        <dbReference type="SAM" id="MobiDB-lite"/>
    </source>
</evidence>
<feature type="compositionally biased region" description="Basic and acidic residues" evidence="5">
    <location>
        <begin position="60"/>
        <end position="73"/>
    </location>
</feature>
<organism evidence="6 7">
    <name type="scientific">Wickerhamiella sorbophila</name>
    <dbReference type="NCBI Taxonomy" id="45607"/>
    <lineage>
        <taxon>Eukaryota</taxon>
        <taxon>Fungi</taxon>
        <taxon>Dikarya</taxon>
        <taxon>Ascomycota</taxon>
        <taxon>Saccharomycotina</taxon>
        <taxon>Dipodascomycetes</taxon>
        <taxon>Dipodascales</taxon>
        <taxon>Trichomonascaceae</taxon>
        <taxon>Wickerhamiella</taxon>
    </lineage>
</organism>
<dbReference type="RefSeq" id="XP_024664208.1">
    <property type="nucleotide sequence ID" value="XM_024808440.1"/>
</dbReference>
<keyword evidence="3" id="KW-0804">Transcription</keyword>
<keyword evidence="7" id="KW-1185">Reference proteome</keyword>
<dbReference type="AlphaFoldDB" id="A0A2T0FGY4"/>
<dbReference type="PANTHER" id="PTHR13408:SF0">
    <property type="entry name" value="DNA-DIRECTED RNA POLYMERASE III SUBUNIT RPC4"/>
    <property type="match status" value="1"/>
</dbReference>
<gene>
    <name evidence="6" type="ORF">B9G98_01883</name>
</gene>
<evidence type="ECO:0008006" key="8">
    <source>
        <dbReference type="Google" id="ProtNLM"/>
    </source>
</evidence>
<comment type="subcellular location">
    <subcellularLocation>
        <location evidence="1">Nucleus</location>
    </subcellularLocation>
</comment>
<protein>
    <recommendedName>
        <fullName evidence="8">DNA-directed RNA polymerase III subunit RPC4</fullName>
    </recommendedName>
</protein>
<dbReference type="STRING" id="45607.A0A2T0FGY4"/>
<evidence type="ECO:0000256" key="4">
    <source>
        <dbReference type="ARBA" id="ARBA00023242"/>
    </source>
</evidence>
<evidence type="ECO:0000256" key="3">
    <source>
        <dbReference type="ARBA" id="ARBA00023163"/>
    </source>
</evidence>
<accession>A0A2T0FGY4</accession>
<dbReference type="GO" id="GO:0003677">
    <property type="term" value="F:DNA binding"/>
    <property type="evidence" value="ECO:0007669"/>
    <property type="project" value="InterPro"/>
</dbReference>
<feature type="compositionally biased region" description="Low complexity" evidence="5">
    <location>
        <begin position="28"/>
        <end position="37"/>
    </location>
</feature>
<proteinExistence type="predicted"/>
<evidence type="ECO:0000256" key="1">
    <source>
        <dbReference type="ARBA" id="ARBA00004123"/>
    </source>
</evidence>
<feature type="compositionally biased region" description="Low complexity" evidence="5">
    <location>
        <begin position="81"/>
        <end position="93"/>
    </location>
</feature>
<dbReference type="OrthoDB" id="5836119at2759"/>
<feature type="compositionally biased region" description="Polar residues" evidence="5">
    <location>
        <begin position="1"/>
        <end position="10"/>
    </location>
</feature>
<comment type="caution">
    <text evidence="6">The sequence shown here is derived from an EMBL/GenBank/DDBJ whole genome shotgun (WGS) entry which is preliminary data.</text>
</comment>
<dbReference type="GeneID" id="36515631"/>
<dbReference type="InterPro" id="IPR007811">
    <property type="entry name" value="RPC4"/>
</dbReference>
<dbReference type="Pfam" id="PF05132">
    <property type="entry name" value="RNA_pol_Rpc4"/>
    <property type="match status" value="1"/>
</dbReference>
<dbReference type="PANTHER" id="PTHR13408">
    <property type="entry name" value="DNA-DIRECTED RNA POLYMERASE III"/>
    <property type="match status" value="1"/>
</dbReference>
<evidence type="ECO:0000313" key="7">
    <source>
        <dbReference type="Proteomes" id="UP000238350"/>
    </source>
</evidence>
<evidence type="ECO:0000256" key="2">
    <source>
        <dbReference type="ARBA" id="ARBA00022478"/>
    </source>
</evidence>
<sequence length="269" mass="28847">MAEESNQPNDSPKPGRLESLSGRGSAGPGSSRPSRGRFTPNMVGRRSKEDRESTAPAIKPEPKNDVKKQEQQQRRKPRNNGARAEAAGPLAAPSTVDPRRSGRSGSGAGGGGGSASRTYSAATSSNAALSYELEDGGLDVGSTGIDRPFFPIRAQKSVSGSEQDEQDEFDKIPELEEDKLYLFELPALEIENTDEMTDSEKGIVEGQIGTLQYHESGRVTLLIGNTAMDVYTGANVTSIEDVALMEPETVSRLGQIDERFVVVPDVSQY</sequence>